<comment type="caution">
    <text evidence="1">The sequence shown here is derived from an EMBL/GenBank/DDBJ whole genome shotgun (WGS) entry which is preliminary data.</text>
</comment>
<accession>A0ACC0F7I6</accession>
<dbReference type="EMBL" id="CM045768">
    <property type="protein sequence ID" value="KAI7984620.1"/>
    <property type="molecule type" value="Genomic_DNA"/>
</dbReference>
<organism evidence="1 2">
    <name type="scientific">Camellia lanceoleosa</name>
    <dbReference type="NCBI Taxonomy" id="1840588"/>
    <lineage>
        <taxon>Eukaryota</taxon>
        <taxon>Viridiplantae</taxon>
        <taxon>Streptophyta</taxon>
        <taxon>Embryophyta</taxon>
        <taxon>Tracheophyta</taxon>
        <taxon>Spermatophyta</taxon>
        <taxon>Magnoliopsida</taxon>
        <taxon>eudicotyledons</taxon>
        <taxon>Gunneridae</taxon>
        <taxon>Pentapetalae</taxon>
        <taxon>asterids</taxon>
        <taxon>Ericales</taxon>
        <taxon>Theaceae</taxon>
        <taxon>Camellia</taxon>
    </lineage>
</organism>
<dbReference type="Proteomes" id="UP001060215">
    <property type="component" value="Chromosome 11"/>
</dbReference>
<reference evidence="1 2" key="1">
    <citation type="journal article" date="2022" name="Plant J.">
        <title>Chromosome-level genome of Camellia lanceoleosa provides a valuable resource for understanding genome evolution and self-incompatibility.</title>
        <authorList>
            <person name="Gong W."/>
            <person name="Xiao S."/>
            <person name="Wang L."/>
            <person name="Liao Z."/>
            <person name="Chang Y."/>
            <person name="Mo W."/>
            <person name="Hu G."/>
            <person name="Li W."/>
            <person name="Zhao G."/>
            <person name="Zhu H."/>
            <person name="Hu X."/>
            <person name="Ji K."/>
            <person name="Xiang X."/>
            <person name="Song Q."/>
            <person name="Yuan D."/>
            <person name="Jin S."/>
            <person name="Zhang L."/>
        </authorList>
    </citation>
    <scope>NUCLEOTIDE SEQUENCE [LARGE SCALE GENOMIC DNA]</scope>
    <source>
        <strain evidence="1">SQ_2022a</strain>
    </source>
</reference>
<sequence length="89" mass="10021">MSRTLCGVLDHQIHAFEDPRRREQINPGLTVLLLVGELVFSFLVGRELYSLLVSQKDFAAKEEEAYIKEEDGNGEAQARSFSPGRVVEN</sequence>
<proteinExistence type="predicted"/>
<name>A0ACC0F7I6_9ERIC</name>
<evidence type="ECO:0000313" key="2">
    <source>
        <dbReference type="Proteomes" id="UP001060215"/>
    </source>
</evidence>
<gene>
    <name evidence="1" type="ORF">LOK49_LG15G01597</name>
</gene>
<evidence type="ECO:0000313" key="1">
    <source>
        <dbReference type="EMBL" id="KAI7984620.1"/>
    </source>
</evidence>
<keyword evidence="2" id="KW-1185">Reference proteome</keyword>
<protein>
    <submittedName>
        <fullName evidence="1">Uncharacterized protein</fullName>
    </submittedName>
</protein>